<dbReference type="RefSeq" id="WP_161138737.1">
    <property type="nucleotide sequence ID" value="NZ_SPKJ01000002.1"/>
</dbReference>
<feature type="transmembrane region" description="Helical" evidence="1">
    <location>
        <begin position="46"/>
        <end position="64"/>
    </location>
</feature>
<name>A0A964T2B1_9HYPH</name>
<dbReference type="PANTHER" id="PTHR41795">
    <property type="entry name" value="EXOPOLYSACCHARIDE SYNTHESIS PROTEIN"/>
    <property type="match status" value="1"/>
</dbReference>
<dbReference type="PANTHER" id="PTHR41795:SF1">
    <property type="entry name" value="EXOPOLYSACCHARIDE SYNTHESIS PROTEIN"/>
    <property type="match status" value="1"/>
</dbReference>
<dbReference type="EMBL" id="SPKJ01000002">
    <property type="protein sequence ID" value="MYZ46317.1"/>
    <property type="molecule type" value="Genomic_DNA"/>
</dbReference>
<gene>
    <name evidence="2" type="ORF">E4O86_01085</name>
</gene>
<feature type="transmembrane region" description="Helical" evidence="1">
    <location>
        <begin position="15"/>
        <end position="34"/>
    </location>
</feature>
<dbReference type="Pfam" id="PF06055">
    <property type="entry name" value="ExoD"/>
    <property type="match status" value="1"/>
</dbReference>
<evidence type="ECO:0000313" key="2">
    <source>
        <dbReference type="EMBL" id="MYZ46317.1"/>
    </source>
</evidence>
<keyword evidence="1" id="KW-0472">Membrane</keyword>
<organism evidence="2 3">
    <name type="scientific">Propylenella binzhouense</name>
    <dbReference type="NCBI Taxonomy" id="2555902"/>
    <lineage>
        <taxon>Bacteria</taxon>
        <taxon>Pseudomonadati</taxon>
        <taxon>Pseudomonadota</taxon>
        <taxon>Alphaproteobacteria</taxon>
        <taxon>Hyphomicrobiales</taxon>
        <taxon>Propylenellaceae</taxon>
        <taxon>Propylenella</taxon>
    </lineage>
</organism>
<protein>
    <submittedName>
        <fullName evidence="2">Uncharacterized protein</fullName>
    </submittedName>
</protein>
<dbReference type="Proteomes" id="UP000773614">
    <property type="component" value="Unassembled WGS sequence"/>
</dbReference>
<sequence length="187" mass="20136">MLQQLGETEREHVPLQSVLAAVGTRVHGTALFILSVPEAVPLPIPSASMIFGMPIIMIAGHLVFFGEQAGLPRRMHTLPVPARALRLLACYLTPLLLVMERVSRPRLARISHRVSFVSGVVRDCGCRFCDPDVRARAAVSARGGWRPGWCSLGSWPSGGTGPSGGGADQPERSLPARRQPVIFILCA</sequence>
<evidence type="ECO:0000256" key="1">
    <source>
        <dbReference type="SAM" id="Phobius"/>
    </source>
</evidence>
<dbReference type="AlphaFoldDB" id="A0A964T2B1"/>
<comment type="caution">
    <text evidence="2">The sequence shown here is derived from an EMBL/GenBank/DDBJ whole genome shotgun (WGS) entry which is preliminary data.</text>
</comment>
<proteinExistence type="predicted"/>
<keyword evidence="1" id="KW-1133">Transmembrane helix</keyword>
<dbReference type="OrthoDB" id="8550083at2"/>
<accession>A0A964T2B1</accession>
<reference evidence="2" key="1">
    <citation type="submission" date="2019-03" db="EMBL/GenBank/DDBJ databases">
        <title>Afifella sp. nov., isolated from activated sludge.</title>
        <authorList>
            <person name="Li Q."/>
            <person name="Liu Y."/>
        </authorList>
    </citation>
    <scope>NUCLEOTIDE SEQUENCE</scope>
    <source>
        <strain evidence="2">L72</strain>
    </source>
</reference>
<evidence type="ECO:0000313" key="3">
    <source>
        <dbReference type="Proteomes" id="UP000773614"/>
    </source>
</evidence>
<keyword evidence="3" id="KW-1185">Reference proteome</keyword>
<dbReference type="InterPro" id="IPR010331">
    <property type="entry name" value="ExoD"/>
</dbReference>
<keyword evidence="1" id="KW-0812">Transmembrane</keyword>